<dbReference type="Proteomes" id="UP001180724">
    <property type="component" value="Unassembled WGS sequence"/>
</dbReference>
<reference evidence="1" key="1">
    <citation type="submission" date="2024-05" db="EMBL/GenBank/DDBJ databases">
        <title>30 novel species of actinomycetes from the DSMZ collection.</title>
        <authorList>
            <person name="Nouioui I."/>
        </authorList>
    </citation>
    <scope>NUCLEOTIDE SEQUENCE</scope>
    <source>
        <strain evidence="1">DSM 40712</strain>
    </source>
</reference>
<proteinExistence type="predicted"/>
<accession>A0ABU3AYJ1</accession>
<comment type="caution">
    <text evidence="1">The sequence shown here is derived from an EMBL/GenBank/DDBJ whole genome shotgun (WGS) entry which is preliminary data.</text>
</comment>
<evidence type="ECO:0000313" key="2">
    <source>
        <dbReference type="Proteomes" id="UP001180724"/>
    </source>
</evidence>
<evidence type="ECO:0000313" key="1">
    <source>
        <dbReference type="EMBL" id="MDT0615250.1"/>
    </source>
</evidence>
<gene>
    <name evidence="1" type="ORF">RM812_34435</name>
</gene>
<organism evidence="1 2">
    <name type="scientific">Streptomyces lancefieldiae</name>
    <dbReference type="NCBI Taxonomy" id="3075520"/>
    <lineage>
        <taxon>Bacteria</taxon>
        <taxon>Bacillati</taxon>
        <taxon>Actinomycetota</taxon>
        <taxon>Actinomycetes</taxon>
        <taxon>Kitasatosporales</taxon>
        <taxon>Streptomycetaceae</taxon>
        <taxon>Streptomyces</taxon>
    </lineage>
</organism>
<keyword evidence="2" id="KW-1185">Reference proteome</keyword>
<protein>
    <submittedName>
        <fullName evidence="1">Uncharacterized protein</fullName>
    </submittedName>
</protein>
<dbReference type="RefSeq" id="WP_311582141.1">
    <property type="nucleotide sequence ID" value="NZ_JAVRFH010000056.1"/>
</dbReference>
<dbReference type="EMBL" id="JAVRFH010000056">
    <property type="protein sequence ID" value="MDT0615250.1"/>
    <property type="molecule type" value="Genomic_DNA"/>
</dbReference>
<name>A0ABU3AYJ1_9ACTN</name>
<sequence>MDCSARVSPARIRSHIKSVTHAPRWAPLLVDCPQPMRTGQGNARQSSCARVTEISRGLEVLSTTPAVG</sequence>